<dbReference type="InterPro" id="IPR036047">
    <property type="entry name" value="F-box-like_dom_sf"/>
</dbReference>
<evidence type="ECO:0000313" key="2">
    <source>
        <dbReference type="EMBL" id="TFK79566.1"/>
    </source>
</evidence>
<reference evidence="2 3" key="1">
    <citation type="journal article" date="2019" name="Nat. Ecol. Evol.">
        <title>Megaphylogeny resolves global patterns of mushroom evolution.</title>
        <authorList>
            <person name="Varga T."/>
            <person name="Krizsan K."/>
            <person name="Foldi C."/>
            <person name="Dima B."/>
            <person name="Sanchez-Garcia M."/>
            <person name="Sanchez-Ramirez S."/>
            <person name="Szollosi G.J."/>
            <person name="Szarkandi J.G."/>
            <person name="Papp V."/>
            <person name="Albert L."/>
            <person name="Andreopoulos W."/>
            <person name="Angelini C."/>
            <person name="Antonin V."/>
            <person name="Barry K.W."/>
            <person name="Bougher N.L."/>
            <person name="Buchanan P."/>
            <person name="Buyck B."/>
            <person name="Bense V."/>
            <person name="Catcheside P."/>
            <person name="Chovatia M."/>
            <person name="Cooper J."/>
            <person name="Damon W."/>
            <person name="Desjardin D."/>
            <person name="Finy P."/>
            <person name="Geml J."/>
            <person name="Haridas S."/>
            <person name="Hughes K."/>
            <person name="Justo A."/>
            <person name="Karasinski D."/>
            <person name="Kautmanova I."/>
            <person name="Kiss B."/>
            <person name="Kocsube S."/>
            <person name="Kotiranta H."/>
            <person name="LaButti K.M."/>
            <person name="Lechner B.E."/>
            <person name="Liimatainen K."/>
            <person name="Lipzen A."/>
            <person name="Lukacs Z."/>
            <person name="Mihaltcheva S."/>
            <person name="Morgado L.N."/>
            <person name="Niskanen T."/>
            <person name="Noordeloos M.E."/>
            <person name="Ohm R.A."/>
            <person name="Ortiz-Santana B."/>
            <person name="Ovrebo C."/>
            <person name="Racz N."/>
            <person name="Riley R."/>
            <person name="Savchenko A."/>
            <person name="Shiryaev A."/>
            <person name="Soop K."/>
            <person name="Spirin V."/>
            <person name="Szebenyi C."/>
            <person name="Tomsovsky M."/>
            <person name="Tulloss R.E."/>
            <person name="Uehling J."/>
            <person name="Grigoriev I.V."/>
            <person name="Vagvolgyi C."/>
            <person name="Papp T."/>
            <person name="Martin F.M."/>
            <person name="Miettinen O."/>
            <person name="Hibbett D.S."/>
            <person name="Nagy L.G."/>
        </authorList>
    </citation>
    <scope>NUCLEOTIDE SEQUENCE [LARGE SCALE GENOMIC DNA]</scope>
    <source>
        <strain evidence="2 3">HHB13444</strain>
    </source>
</reference>
<dbReference type="STRING" id="1314778.A0A5C3NPU2"/>
<protein>
    <recommendedName>
        <fullName evidence="1">F-box domain-containing protein</fullName>
    </recommendedName>
</protein>
<dbReference type="Pfam" id="PF12937">
    <property type="entry name" value="F-box-like"/>
    <property type="match status" value="1"/>
</dbReference>
<sequence>MNSDDNFLDVINQLQDAFITCRKSMSLTSLHKSIETIHRLKITVCREVNDRVPVNTLPDEILLEVFKQSLLRKDPCRTVVLGFRSYGRVETRPLLLLTHVCRQWRSTALAHSVLWQRIDCRNLEQFEEFALRRSAPGPISLFYLVPPSRLHTSNLLFPIPSLADRLRRLDIAYPAEAGYDNLHERLRSMHCPNLECLTVTKSNASSDYANLAVLRTLICQAKLPRLCALAMTHVSEWLPSDLPPSLTHLFLSFLHYNGIPLSSILNILAHLPALEILHISHYNQVAQMADGQHGEPIQLPRLKLIILVNMPSLARSLALMRPLAIPSSCRVYLHHLYRSDSATSMLADSVISGLPATENTNRLTLDARFSNLEIVADGPSSGFWLNVKLSSAAGTEEDRSVWLSGLPTMFPLSTLSSLQLRLNLPGSTIAQILRETICLTTLEVMIVFDDATQHGGADSEDSLIHICHALSQDDNRGSQSILCPALHSLTI</sequence>
<dbReference type="Gene3D" id="1.20.1280.50">
    <property type="match status" value="1"/>
</dbReference>
<feature type="domain" description="F-box" evidence="1">
    <location>
        <begin position="55"/>
        <end position="121"/>
    </location>
</feature>
<gene>
    <name evidence="2" type="ORF">K466DRAFT_668073</name>
</gene>
<dbReference type="InterPro" id="IPR032675">
    <property type="entry name" value="LRR_dom_sf"/>
</dbReference>
<dbReference type="Proteomes" id="UP000308197">
    <property type="component" value="Unassembled WGS sequence"/>
</dbReference>
<organism evidence="2 3">
    <name type="scientific">Polyporus arcularius HHB13444</name>
    <dbReference type="NCBI Taxonomy" id="1314778"/>
    <lineage>
        <taxon>Eukaryota</taxon>
        <taxon>Fungi</taxon>
        <taxon>Dikarya</taxon>
        <taxon>Basidiomycota</taxon>
        <taxon>Agaricomycotina</taxon>
        <taxon>Agaricomycetes</taxon>
        <taxon>Polyporales</taxon>
        <taxon>Polyporaceae</taxon>
        <taxon>Polyporus</taxon>
    </lineage>
</organism>
<evidence type="ECO:0000259" key="1">
    <source>
        <dbReference type="Pfam" id="PF12937"/>
    </source>
</evidence>
<name>A0A5C3NPU2_9APHY</name>
<dbReference type="Gene3D" id="3.80.10.10">
    <property type="entry name" value="Ribonuclease Inhibitor"/>
    <property type="match status" value="1"/>
</dbReference>
<dbReference type="AlphaFoldDB" id="A0A5C3NPU2"/>
<keyword evidence="3" id="KW-1185">Reference proteome</keyword>
<dbReference type="SUPFAM" id="SSF81383">
    <property type="entry name" value="F-box domain"/>
    <property type="match status" value="1"/>
</dbReference>
<proteinExistence type="predicted"/>
<dbReference type="InParanoid" id="A0A5C3NPU2"/>
<feature type="non-terminal residue" evidence="2">
    <location>
        <position position="491"/>
    </location>
</feature>
<dbReference type="InterPro" id="IPR001810">
    <property type="entry name" value="F-box_dom"/>
</dbReference>
<dbReference type="EMBL" id="ML211996">
    <property type="protein sequence ID" value="TFK79566.1"/>
    <property type="molecule type" value="Genomic_DNA"/>
</dbReference>
<evidence type="ECO:0000313" key="3">
    <source>
        <dbReference type="Proteomes" id="UP000308197"/>
    </source>
</evidence>
<dbReference type="SUPFAM" id="SSF52047">
    <property type="entry name" value="RNI-like"/>
    <property type="match status" value="1"/>
</dbReference>
<accession>A0A5C3NPU2</accession>